<proteinExistence type="predicted"/>
<evidence type="ECO:0000256" key="1">
    <source>
        <dbReference type="SAM" id="MobiDB-lite"/>
    </source>
</evidence>
<keyword evidence="3" id="KW-1185">Reference proteome</keyword>
<dbReference type="AlphaFoldDB" id="A0A0E0MFA3"/>
<dbReference type="HOGENOM" id="CLU_2162521_0_0_1"/>
<feature type="compositionally biased region" description="Basic and acidic residues" evidence="1">
    <location>
        <begin position="80"/>
        <end position="90"/>
    </location>
</feature>
<feature type="region of interest" description="Disordered" evidence="1">
    <location>
        <begin position="47"/>
        <end position="91"/>
    </location>
</feature>
<dbReference type="Gramene" id="OPUNC11G10910.1">
    <property type="protein sequence ID" value="OPUNC11G10910.1"/>
    <property type="gene ID" value="OPUNC11G10910"/>
</dbReference>
<name>A0A0E0MFA3_ORYPU</name>
<dbReference type="EnsemblPlants" id="OPUNC11G10910.1">
    <property type="protein sequence ID" value="OPUNC11G10910.1"/>
    <property type="gene ID" value="OPUNC11G10910"/>
</dbReference>
<evidence type="ECO:0000313" key="2">
    <source>
        <dbReference type="EnsemblPlants" id="OPUNC11G10910.1"/>
    </source>
</evidence>
<protein>
    <submittedName>
        <fullName evidence="2">Uncharacterized protein</fullName>
    </submittedName>
</protein>
<evidence type="ECO:0000313" key="3">
    <source>
        <dbReference type="Proteomes" id="UP000026962"/>
    </source>
</evidence>
<reference evidence="2" key="1">
    <citation type="submission" date="2015-04" db="UniProtKB">
        <authorList>
            <consortium name="EnsemblPlants"/>
        </authorList>
    </citation>
    <scope>IDENTIFICATION</scope>
</reference>
<reference evidence="2" key="2">
    <citation type="submission" date="2018-05" db="EMBL/GenBank/DDBJ databases">
        <title>OpunRS2 (Oryza punctata Reference Sequence Version 2).</title>
        <authorList>
            <person name="Zhang J."/>
            <person name="Kudrna D."/>
            <person name="Lee S."/>
            <person name="Talag J."/>
            <person name="Welchert J."/>
            <person name="Wing R.A."/>
        </authorList>
    </citation>
    <scope>NUCLEOTIDE SEQUENCE [LARGE SCALE GENOMIC DNA]</scope>
</reference>
<sequence>MVAGVTTGTDELAAVQEWEVLHLRRPQTSPSAHRLPSTCDPVRRCRGTPPVSCERDLVPPPRRPCAEKPSTSSSSPVHLRHQDPGADEPRVTWCVADSRRIPRCPTPRDSR</sequence>
<organism evidence="2">
    <name type="scientific">Oryza punctata</name>
    <name type="common">Red rice</name>
    <dbReference type="NCBI Taxonomy" id="4537"/>
    <lineage>
        <taxon>Eukaryota</taxon>
        <taxon>Viridiplantae</taxon>
        <taxon>Streptophyta</taxon>
        <taxon>Embryophyta</taxon>
        <taxon>Tracheophyta</taxon>
        <taxon>Spermatophyta</taxon>
        <taxon>Magnoliopsida</taxon>
        <taxon>Liliopsida</taxon>
        <taxon>Poales</taxon>
        <taxon>Poaceae</taxon>
        <taxon>BOP clade</taxon>
        <taxon>Oryzoideae</taxon>
        <taxon>Oryzeae</taxon>
        <taxon>Oryzinae</taxon>
        <taxon>Oryza</taxon>
    </lineage>
</organism>
<dbReference type="Proteomes" id="UP000026962">
    <property type="component" value="Chromosome 11"/>
</dbReference>
<accession>A0A0E0MFA3</accession>